<keyword evidence="2" id="KW-0186">Copper</keyword>
<evidence type="ECO:0000256" key="1">
    <source>
        <dbReference type="ARBA" id="ARBA00022729"/>
    </source>
</evidence>
<name>A0A6M8HS99_9PROT</name>
<dbReference type="Pfam" id="PF04234">
    <property type="entry name" value="CopC"/>
    <property type="match status" value="1"/>
</dbReference>
<dbReference type="InterPro" id="IPR007348">
    <property type="entry name" value="CopC_dom"/>
</dbReference>
<evidence type="ECO:0000313" key="4">
    <source>
        <dbReference type="EMBL" id="QKE91146.1"/>
    </source>
</evidence>
<dbReference type="InterPro" id="IPR014756">
    <property type="entry name" value="Ig_E-set"/>
</dbReference>
<proteinExistence type="predicted"/>
<keyword evidence="1" id="KW-0732">Signal</keyword>
<sequence length="124" mass="13178">MTLRPYFISSVRLAAFGMLLVLPKLALAHAILTTSTPAPGGTIASGHQTLVFNYNSRIDHKRSRLTLTGPGGKPVILTVTPASATNALDAEADLVPGSYTLRWQALALDGHITRGDVPFTVVEK</sequence>
<protein>
    <submittedName>
        <fullName evidence="4">Copper resistance protein CopC</fullName>
    </submittedName>
</protein>
<accession>A0A6M8HS99</accession>
<dbReference type="GO" id="GO:0005507">
    <property type="term" value="F:copper ion binding"/>
    <property type="evidence" value="ECO:0007669"/>
    <property type="project" value="InterPro"/>
</dbReference>
<keyword evidence="5" id="KW-1185">Reference proteome</keyword>
<evidence type="ECO:0000256" key="2">
    <source>
        <dbReference type="ARBA" id="ARBA00023008"/>
    </source>
</evidence>
<dbReference type="Gene3D" id="2.60.40.1220">
    <property type="match status" value="1"/>
</dbReference>
<dbReference type="Proteomes" id="UP000500767">
    <property type="component" value="Chromosome"/>
</dbReference>
<dbReference type="KEGG" id="lck:HN018_14800"/>
<dbReference type="AlphaFoldDB" id="A0A6M8HS99"/>
<dbReference type="RefSeq" id="WP_171833332.1">
    <property type="nucleotide sequence ID" value="NZ_CP053708.1"/>
</dbReference>
<dbReference type="GO" id="GO:0046688">
    <property type="term" value="P:response to copper ion"/>
    <property type="evidence" value="ECO:0007669"/>
    <property type="project" value="InterPro"/>
</dbReference>
<evidence type="ECO:0000313" key="5">
    <source>
        <dbReference type="Proteomes" id="UP000500767"/>
    </source>
</evidence>
<evidence type="ECO:0000259" key="3">
    <source>
        <dbReference type="Pfam" id="PF04234"/>
    </source>
</evidence>
<dbReference type="InterPro" id="IPR014755">
    <property type="entry name" value="Cu-Rt/internalin_Ig-like"/>
</dbReference>
<dbReference type="SUPFAM" id="SSF81296">
    <property type="entry name" value="E set domains"/>
    <property type="match status" value="1"/>
</dbReference>
<feature type="domain" description="CopC" evidence="3">
    <location>
        <begin position="29"/>
        <end position="121"/>
    </location>
</feature>
<dbReference type="EMBL" id="CP053708">
    <property type="protein sequence ID" value="QKE91146.1"/>
    <property type="molecule type" value="Genomic_DNA"/>
</dbReference>
<reference evidence="4 5" key="1">
    <citation type="journal article" date="2014" name="World J. Microbiol. Biotechnol.">
        <title>Biodiversity and physiological characteristics of Antarctic and Arctic lichens-associated bacteria.</title>
        <authorList>
            <person name="Lee Y.M."/>
            <person name="Kim E.H."/>
            <person name="Lee H.K."/>
            <person name="Hong S.G."/>
        </authorList>
    </citation>
    <scope>NUCLEOTIDE SEQUENCE [LARGE SCALE GENOMIC DNA]</scope>
    <source>
        <strain evidence="4 5">PAMC 26569</strain>
    </source>
</reference>
<gene>
    <name evidence="4" type="ORF">HN018_14800</name>
</gene>
<organism evidence="4 5">
    <name type="scientific">Lichenicola cladoniae</name>
    <dbReference type="NCBI Taxonomy" id="1484109"/>
    <lineage>
        <taxon>Bacteria</taxon>
        <taxon>Pseudomonadati</taxon>
        <taxon>Pseudomonadota</taxon>
        <taxon>Alphaproteobacteria</taxon>
        <taxon>Acetobacterales</taxon>
        <taxon>Acetobacteraceae</taxon>
        <taxon>Lichenicola</taxon>
    </lineage>
</organism>
<dbReference type="GO" id="GO:0042597">
    <property type="term" value="C:periplasmic space"/>
    <property type="evidence" value="ECO:0007669"/>
    <property type="project" value="InterPro"/>
</dbReference>